<evidence type="ECO:0000313" key="1">
    <source>
        <dbReference type="EMBL" id="TCO68494.1"/>
    </source>
</evidence>
<organism evidence="1 2">
    <name type="scientific">Marinisporobacter balticus</name>
    <dbReference type="NCBI Taxonomy" id="2018667"/>
    <lineage>
        <taxon>Bacteria</taxon>
        <taxon>Bacillati</taxon>
        <taxon>Bacillota</taxon>
        <taxon>Clostridia</taxon>
        <taxon>Peptostreptococcales</taxon>
        <taxon>Thermotaleaceae</taxon>
        <taxon>Marinisporobacter</taxon>
    </lineage>
</organism>
<dbReference type="AlphaFoldDB" id="A0A4R2K7E5"/>
<accession>A0A4R2K7E5</accession>
<evidence type="ECO:0000313" key="2">
    <source>
        <dbReference type="Proteomes" id="UP000294919"/>
    </source>
</evidence>
<sequence length="80" mass="9786">MKRYTKVIRMTGFYFTKEFEKKKHHKNKIRELREETIAKFFLEGDMEIIVYFEESDREILITSSSDPKDIQKYLGNKFIQ</sequence>
<keyword evidence="2" id="KW-1185">Reference proteome</keyword>
<comment type="caution">
    <text evidence="1">The sequence shown here is derived from an EMBL/GenBank/DDBJ whole genome shotgun (WGS) entry which is preliminary data.</text>
</comment>
<proteinExistence type="predicted"/>
<name>A0A4R2K7E5_9FIRM</name>
<dbReference type="EMBL" id="SLWV01000044">
    <property type="protein sequence ID" value="TCO68494.1"/>
    <property type="molecule type" value="Genomic_DNA"/>
</dbReference>
<gene>
    <name evidence="1" type="ORF">EV214_14416</name>
</gene>
<dbReference type="OrthoDB" id="1754982at2"/>
<dbReference type="RefSeq" id="WP_132248212.1">
    <property type="nucleotide sequence ID" value="NZ_SLWV01000044.1"/>
</dbReference>
<protein>
    <submittedName>
        <fullName evidence="1">Uncharacterized protein</fullName>
    </submittedName>
</protein>
<reference evidence="1 2" key="1">
    <citation type="submission" date="2019-03" db="EMBL/GenBank/DDBJ databases">
        <title>Genomic Encyclopedia of Type Strains, Phase IV (KMG-IV): sequencing the most valuable type-strain genomes for metagenomic binning, comparative biology and taxonomic classification.</title>
        <authorList>
            <person name="Goeker M."/>
        </authorList>
    </citation>
    <scope>NUCLEOTIDE SEQUENCE [LARGE SCALE GENOMIC DNA]</scope>
    <source>
        <strain evidence="1 2">DSM 102940</strain>
    </source>
</reference>
<dbReference type="Proteomes" id="UP000294919">
    <property type="component" value="Unassembled WGS sequence"/>
</dbReference>